<protein>
    <submittedName>
        <fullName evidence="10">Putative transmembrane channel-like protein 7</fullName>
    </submittedName>
</protein>
<dbReference type="EMBL" id="GFDF01009112">
    <property type="protein sequence ID" value="JAV04972.1"/>
    <property type="molecule type" value="Transcribed_RNA"/>
</dbReference>
<feature type="transmembrane region" description="Helical" evidence="8">
    <location>
        <begin position="633"/>
        <end position="652"/>
    </location>
</feature>
<feature type="compositionally biased region" description="Polar residues" evidence="7">
    <location>
        <begin position="80"/>
        <end position="94"/>
    </location>
</feature>
<evidence type="ECO:0000256" key="4">
    <source>
        <dbReference type="ARBA" id="ARBA00022989"/>
    </source>
</evidence>
<feature type="transmembrane region" description="Helical" evidence="8">
    <location>
        <begin position="403"/>
        <end position="424"/>
    </location>
</feature>
<dbReference type="InterPro" id="IPR012496">
    <property type="entry name" value="TMC_dom"/>
</dbReference>
<feature type="transmembrane region" description="Helical" evidence="8">
    <location>
        <begin position="304"/>
        <end position="324"/>
    </location>
</feature>
<feature type="domain" description="TMC" evidence="9">
    <location>
        <begin position="561"/>
        <end position="671"/>
    </location>
</feature>
<reference evidence="10" key="1">
    <citation type="submission" date="2016-12" db="EMBL/GenBank/DDBJ databases">
        <title>An insight into the sialome and mialome of the sand fly, Nyssomyia neivai.</title>
        <authorList>
            <person name="Sebastian V."/>
            <person name="Goulart T.M."/>
            <person name="Oliveira W."/>
            <person name="Calvo E."/>
            <person name="Oliveira L.F."/>
            <person name="Pinto M.C."/>
            <person name="Rosselino A.M."/>
            <person name="Ribeiro J.M."/>
        </authorList>
    </citation>
    <scope>NUCLEOTIDE SEQUENCE</scope>
</reference>
<dbReference type="PANTHER" id="PTHR23302">
    <property type="entry name" value="TRANSMEMBRANE CHANNEL-RELATED"/>
    <property type="match status" value="1"/>
</dbReference>
<keyword evidence="4 8" id="KW-1133">Transmembrane helix</keyword>
<evidence type="ECO:0000256" key="3">
    <source>
        <dbReference type="ARBA" id="ARBA00022692"/>
    </source>
</evidence>
<evidence type="ECO:0000256" key="5">
    <source>
        <dbReference type="ARBA" id="ARBA00023136"/>
    </source>
</evidence>
<feature type="transmembrane region" description="Helical" evidence="8">
    <location>
        <begin position="676"/>
        <end position="697"/>
    </location>
</feature>
<feature type="transmembrane region" description="Helical" evidence="8">
    <location>
        <begin position="732"/>
        <end position="757"/>
    </location>
</feature>
<feature type="region of interest" description="Disordered" evidence="7">
    <location>
        <begin position="1"/>
        <end position="40"/>
    </location>
</feature>
<accession>A0A1L8DET4</accession>
<comment type="similarity">
    <text evidence="2">Belongs to the TMC family.</text>
</comment>
<evidence type="ECO:0000256" key="1">
    <source>
        <dbReference type="ARBA" id="ARBA00004141"/>
    </source>
</evidence>
<feature type="transmembrane region" description="Helical" evidence="8">
    <location>
        <begin position="195"/>
        <end position="222"/>
    </location>
</feature>
<feature type="coiled-coil region" evidence="6">
    <location>
        <begin position="788"/>
        <end position="815"/>
    </location>
</feature>
<comment type="subcellular location">
    <subcellularLocation>
        <location evidence="1">Membrane</location>
        <topology evidence="1">Multi-pass membrane protein</topology>
    </subcellularLocation>
</comment>
<keyword evidence="5 8" id="KW-0472">Membrane</keyword>
<dbReference type="InterPro" id="IPR038900">
    <property type="entry name" value="TMC"/>
</dbReference>
<evidence type="ECO:0000256" key="2">
    <source>
        <dbReference type="ARBA" id="ARBA00006510"/>
    </source>
</evidence>
<feature type="region of interest" description="Disordered" evidence="7">
    <location>
        <begin position="54"/>
        <end position="94"/>
    </location>
</feature>
<feature type="transmembrane region" description="Helical" evidence="8">
    <location>
        <begin position="484"/>
        <end position="504"/>
    </location>
</feature>
<evidence type="ECO:0000256" key="6">
    <source>
        <dbReference type="SAM" id="Coils"/>
    </source>
</evidence>
<organism evidence="10">
    <name type="scientific">Nyssomyia neivai</name>
    <dbReference type="NCBI Taxonomy" id="330878"/>
    <lineage>
        <taxon>Eukaryota</taxon>
        <taxon>Metazoa</taxon>
        <taxon>Ecdysozoa</taxon>
        <taxon>Arthropoda</taxon>
        <taxon>Hexapoda</taxon>
        <taxon>Insecta</taxon>
        <taxon>Pterygota</taxon>
        <taxon>Neoptera</taxon>
        <taxon>Endopterygota</taxon>
        <taxon>Diptera</taxon>
        <taxon>Nematocera</taxon>
        <taxon>Psychodoidea</taxon>
        <taxon>Psychodidae</taxon>
        <taxon>Nyssomyia</taxon>
    </lineage>
</organism>
<dbReference type="Pfam" id="PF07810">
    <property type="entry name" value="TMC"/>
    <property type="match status" value="1"/>
</dbReference>
<dbReference type="GO" id="GO:0005886">
    <property type="term" value="C:plasma membrane"/>
    <property type="evidence" value="ECO:0007669"/>
    <property type="project" value="InterPro"/>
</dbReference>
<evidence type="ECO:0000259" key="9">
    <source>
        <dbReference type="Pfam" id="PF07810"/>
    </source>
</evidence>
<dbReference type="AlphaFoldDB" id="A0A1L8DET4"/>
<dbReference type="PANTHER" id="PTHR23302:SF24">
    <property type="entry name" value="TMC DOMAIN-CONTAINING PROTEIN"/>
    <property type="match status" value="1"/>
</dbReference>
<evidence type="ECO:0000313" key="10">
    <source>
        <dbReference type="EMBL" id="JAV04972.1"/>
    </source>
</evidence>
<keyword evidence="6" id="KW-0175">Coiled coil</keyword>
<sequence length="823" mass="94484">MSSSGGKDRKSRSSSKTQGWEEAGGEFYQESYPVGADWDGMQRDPAAIATLLPSKQNRYATTRRVRQGQQDSRTNRRRQSVTATRRSSTFRAGQPNQEVQVAMLPDLSENLTDEERIWEEIHEIKSMPVSMAQKKEMKAQLQNATKLRLQGFDQIKWQRRKVWQQLQSKWTECLAKVELWKGSLKRIEGNFGTGVVAYFLFLRWMMFLNLGIFGIALAFIVLPQVFLVTDENTVCPADVPNSTECCAEDYFNGTSDFSILDIIQGTGIMEKTLMFYGMYSNEIFGYHANVSTIIGFTRSLYYDLPLAFVCTILACFLVSLVAIVRAASREFKDRLVEGEGQFYQYCNLIFGGWDFCIHNEKSAEIKHKALFNEIKGLLLAKKMEFERFNRTSDIMAKLIVMRFFINCIVLVILAAAACVIYYLLNVSLAYLDPNFQPESILAPFSHAREKSFLVTPSFEDIFRDNDATATRTLSDQLIVLFYEFLPYMAIVLLNFLVPILFNYLVQFEQYSPVFVIKMALLRTILLRLSSLAVLLSRFYVLVSPPVGADVCYNANRGTPQCWETFVGQQLYKLFIIDFVTHIFVTFFINFPRALIAQHVNTKLARFVGEQDFELSKHVLDIVYSQTLCWLGSFYAPFLPGIAFVLNFFMFYIKKFACLCNSKPSEIHYRASRSKSLFMFILLLSFVIAVAPVVYAVAEILPSRSCGPFRGLQSVWEAAIMAFMKLPTFLQNVIFFFGTAAFAVPAFIILILLLYYYYAVSAANKHMVCVLKNQLVLEGRDKQFLLNRLSSFIKQQQDYQKKIRQAEMRANRDNRNSRNEREAE</sequence>
<evidence type="ECO:0000256" key="8">
    <source>
        <dbReference type="SAM" id="Phobius"/>
    </source>
</evidence>
<keyword evidence="3 8" id="KW-0812">Transmembrane</keyword>
<evidence type="ECO:0000256" key="7">
    <source>
        <dbReference type="SAM" id="MobiDB-lite"/>
    </source>
</evidence>
<dbReference type="GO" id="GO:0008381">
    <property type="term" value="F:mechanosensitive monoatomic ion channel activity"/>
    <property type="evidence" value="ECO:0007669"/>
    <property type="project" value="TreeGrafter"/>
</dbReference>
<proteinExistence type="inferred from homology"/>
<name>A0A1L8DET4_9DIPT</name>